<keyword evidence="4" id="KW-1185">Reference proteome</keyword>
<dbReference type="EMBL" id="JBHHMI010000009">
    <property type="protein sequence ID" value="MFB5267678.1"/>
    <property type="molecule type" value="Genomic_DNA"/>
</dbReference>
<dbReference type="RefSeq" id="WP_375355672.1">
    <property type="nucleotide sequence ID" value="NZ_JBHHMI010000009.1"/>
</dbReference>
<dbReference type="Pfam" id="PF20085">
    <property type="entry name" value="TGL"/>
    <property type="match status" value="1"/>
</dbReference>
<dbReference type="Proteomes" id="UP001580346">
    <property type="component" value="Unassembled WGS sequence"/>
</dbReference>
<evidence type="ECO:0000256" key="2">
    <source>
        <dbReference type="ARBA" id="ARBA00022969"/>
    </source>
</evidence>
<dbReference type="NCBIfam" id="NF002869">
    <property type="entry name" value="PRK03187.1"/>
    <property type="match status" value="1"/>
</dbReference>
<accession>A0ABV5ATY2</accession>
<dbReference type="GO" id="GO:0003810">
    <property type="term" value="F:protein-glutamine gamma-glutamyltransferase activity"/>
    <property type="evidence" value="ECO:0007669"/>
    <property type="project" value="UniProtKB-EC"/>
</dbReference>
<reference evidence="3 4" key="1">
    <citation type="submission" date="2024-09" db="EMBL/GenBank/DDBJ databases">
        <title>Paenibacillus zeirhizospherea sp. nov., isolated from surface of the maize (Zea mays) roots in a horticulture field, Hungary.</title>
        <authorList>
            <person name="Marton D."/>
            <person name="Farkas M."/>
            <person name="Bedics A."/>
            <person name="Toth E."/>
            <person name="Tancsics A."/>
            <person name="Boka K."/>
            <person name="Maroti G."/>
            <person name="Kriszt B."/>
            <person name="Cserhati M."/>
        </authorList>
    </citation>
    <scope>NUCLEOTIDE SEQUENCE [LARGE SCALE GENOMIC DNA]</scope>
    <source>
        <strain evidence="3 4">KCTC 33519</strain>
    </source>
</reference>
<sequence length="238" mass="27116">MARFSFETSLRSAIVAAAQALNRSGASFSTFERAYCNERYWIRTPQGGFQIRPEITPAEGIRNLFIEGRKYGFECATAMVIVLYKAVLDSIDESEFNRLFADMLLYDWHYDSDLQLIESQGSSQAVPGDIMYFKNPEVSPRTPEWKGENVVKLDEYSYYGHGIGIRTAEHIIRTLNSRRWPGSIVSAYLTDQIIHPDFNYLSGFAPGNNLNVEIAPLQTETNERAVLAAVGRRQYIRY</sequence>
<organism evidence="3 4">
    <name type="scientific">Paenibacillus enshidis</name>
    <dbReference type="NCBI Taxonomy" id="1458439"/>
    <lineage>
        <taxon>Bacteria</taxon>
        <taxon>Bacillati</taxon>
        <taxon>Bacillota</taxon>
        <taxon>Bacilli</taxon>
        <taxon>Bacillales</taxon>
        <taxon>Paenibacillaceae</taxon>
        <taxon>Paenibacillus</taxon>
    </lineage>
</organism>
<dbReference type="EC" id="2.3.2.13" evidence="3"/>
<dbReference type="InterPro" id="IPR020916">
    <property type="entry name" value="Gln_gamma-glutamylTfrase_bac"/>
</dbReference>
<gene>
    <name evidence="3" type="ORF">ACE41H_12925</name>
</gene>
<comment type="caution">
    <text evidence="3">The sequence shown here is derived from an EMBL/GenBank/DDBJ whole genome shotgun (WGS) entry which is preliminary data.</text>
</comment>
<evidence type="ECO:0000256" key="1">
    <source>
        <dbReference type="ARBA" id="ARBA00022679"/>
    </source>
</evidence>
<keyword evidence="3" id="KW-0012">Acyltransferase</keyword>
<proteinExistence type="predicted"/>
<evidence type="ECO:0000313" key="3">
    <source>
        <dbReference type="EMBL" id="MFB5267678.1"/>
    </source>
</evidence>
<protein>
    <submittedName>
        <fullName evidence="3">Protein-glutamine gamma-glutamyltransferase</fullName>
        <ecNumber evidence="3">2.3.2.13</ecNumber>
    </submittedName>
</protein>
<evidence type="ECO:0000313" key="4">
    <source>
        <dbReference type="Proteomes" id="UP001580346"/>
    </source>
</evidence>
<keyword evidence="1 3" id="KW-0808">Transferase</keyword>
<name>A0ABV5ATY2_9BACL</name>
<keyword evidence="2" id="KW-0749">Sporulation</keyword>